<evidence type="ECO:0000313" key="4">
    <source>
        <dbReference type="Proteomes" id="UP001500266"/>
    </source>
</evidence>
<dbReference type="RefSeq" id="WP_345021820.1">
    <property type="nucleotide sequence ID" value="NZ_BAABDO010000039.1"/>
</dbReference>
<reference evidence="4" key="1">
    <citation type="journal article" date="2019" name="Int. J. Syst. Evol. Microbiol.">
        <title>The Global Catalogue of Microorganisms (GCM) 10K type strain sequencing project: providing services to taxonomists for standard genome sequencing and annotation.</title>
        <authorList>
            <consortium name="The Broad Institute Genomics Platform"/>
            <consortium name="The Broad Institute Genome Sequencing Center for Infectious Disease"/>
            <person name="Wu L."/>
            <person name="Ma J."/>
        </authorList>
    </citation>
    <scope>NUCLEOTIDE SEQUENCE [LARGE SCALE GENOMIC DNA]</scope>
    <source>
        <strain evidence="4">JCM 17316</strain>
    </source>
</reference>
<dbReference type="EMBL" id="BAABDO010000039">
    <property type="protein sequence ID" value="GAA4141892.1"/>
    <property type="molecule type" value="Genomic_DNA"/>
</dbReference>
<dbReference type="Proteomes" id="UP001500266">
    <property type="component" value="Unassembled WGS sequence"/>
</dbReference>
<feature type="transmembrane region" description="Helical" evidence="1">
    <location>
        <begin position="151"/>
        <end position="169"/>
    </location>
</feature>
<keyword evidence="4" id="KW-1185">Reference proteome</keyword>
<protein>
    <recommendedName>
        <fullName evidence="2">DUF1707 domain-containing protein</fullName>
    </recommendedName>
</protein>
<dbReference type="Pfam" id="PF08044">
    <property type="entry name" value="DUF1707"/>
    <property type="match status" value="1"/>
</dbReference>
<keyword evidence="1" id="KW-1133">Transmembrane helix</keyword>
<evidence type="ECO:0000259" key="2">
    <source>
        <dbReference type="Pfam" id="PF08044"/>
    </source>
</evidence>
<evidence type="ECO:0000313" key="3">
    <source>
        <dbReference type="EMBL" id="GAA4141892.1"/>
    </source>
</evidence>
<evidence type="ECO:0000256" key="1">
    <source>
        <dbReference type="SAM" id="Phobius"/>
    </source>
</evidence>
<keyword evidence="1" id="KW-0472">Membrane</keyword>
<keyword evidence="1" id="KW-0812">Transmembrane</keyword>
<dbReference type="PANTHER" id="PTHR40763:SF5">
    <property type="entry name" value="MEMBRANE PROTEIN"/>
    <property type="match status" value="1"/>
</dbReference>
<feature type="transmembrane region" description="Helical" evidence="1">
    <location>
        <begin position="127"/>
        <end position="145"/>
    </location>
</feature>
<sequence>MPRLSPDPDIDRLRIGDSERDAVAVALHDHFAAGRLTREELDERLEAVLAAKTRADLAAVVHDLPEPNGLPDPPAPHPGFAPAWGPGWGPGWGPHPALAHHHWMHGHRRHLRHGHRHHPVHGHRHHFAFPLLLAVFLVATFTVGVKAGLLAVLQLALLVWVVRAVVLTVRWRRTQRTGGNP</sequence>
<proteinExistence type="predicted"/>
<comment type="caution">
    <text evidence="3">The sequence shown here is derived from an EMBL/GenBank/DDBJ whole genome shotgun (WGS) entry which is preliminary data.</text>
</comment>
<feature type="domain" description="DUF1707" evidence="2">
    <location>
        <begin position="13"/>
        <end position="65"/>
    </location>
</feature>
<name>A0ABP7YV92_9ACTN</name>
<organism evidence="3 4">
    <name type="scientific">Actinomadura keratinilytica</name>
    <dbReference type="NCBI Taxonomy" id="547461"/>
    <lineage>
        <taxon>Bacteria</taxon>
        <taxon>Bacillati</taxon>
        <taxon>Actinomycetota</taxon>
        <taxon>Actinomycetes</taxon>
        <taxon>Streptosporangiales</taxon>
        <taxon>Thermomonosporaceae</taxon>
        <taxon>Actinomadura</taxon>
    </lineage>
</organism>
<dbReference type="PANTHER" id="PTHR40763">
    <property type="entry name" value="MEMBRANE PROTEIN-RELATED"/>
    <property type="match status" value="1"/>
</dbReference>
<gene>
    <name evidence="3" type="ORF">GCM10022416_30330</name>
</gene>
<dbReference type="InterPro" id="IPR012551">
    <property type="entry name" value="DUF1707_SHOCT-like"/>
</dbReference>
<accession>A0ABP7YV92</accession>